<organism evidence="2 3">
    <name type="scientific">Nocardiopsis mwathae</name>
    <dbReference type="NCBI Taxonomy" id="1472723"/>
    <lineage>
        <taxon>Bacteria</taxon>
        <taxon>Bacillati</taxon>
        <taxon>Actinomycetota</taxon>
        <taxon>Actinomycetes</taxon>
        <taxon>Streptosporangiales</taxon>
        <taxon>Nocardiopsidaceae</taxon>
        <taxon>Nocardiopsis</taxon>
    </lineage>
</organism>
<sequence length="298" mass="32724">MMTTLLTVAPERDTTGAVPTVPVGRCMAERLCRAGEGVRVLAPPSEQEGWPPGADVVVGDVTRPERTPEAFVGIDRMFLAGAVPETAHSLVSLARRGGVRRIAVLSSHGPEFEIQWEPESWYWLAIEVVVERSGAEWTHIRPSPLMVQTLSRGFPRPGHSWVERIRDDEVIYDSHTAARVPFIDEDDLAAVAVAVLSGDGYAGRTMHVYGDPISSAEQLESIGAALGRPVRFEELSPEQARVRFRAEGMPEEDIDHTLSIGEEFLAEPMAPNPTVEQVLGRRPRSFAQWLADNAGAFR</sequence>
<name>A0A7W9YGE8_9ACTN</name>
<feature type="domain" description="NAD(P)-binding" evidence="1">
    <location>
        <begin position="23"/>
        <end position="146"/>
    </location>
</feature>
<evidence type="ECO:0000313" key="3">
    <source>
        <dbReference type="Proteomes" id="UP000546642"/>
    </source>
</evidence>
<evidence type="ECO:0000259" key="1">
    <source>
        <dbReference type="Pfam" id="PF13460"/>
    </source>
</evidence>
<dbReference type="InterPro" id="IPR036291">
    <property type="entry name" value="NAD(P)-bd_dom_sf"/>
</dbReference>
<accession>A0A7W9YGE8</accession>
<evidence type="ECO:0000313" key="2">
    <source>
        <dbReference type="EMBL" id="MBB6171652.1"/>
    </source>
</evidence>
<reference evidence="2 3" key="1">
    <citation type="submission" date="2020-08" db="EMBL/GenBank/DDBJ databases">
        <title>Sequencing the genomes of 1000 actinobacteria strains.</title>
        <authorList>
            <person name="Klenk H.-P."/>
        </authorList>
    </citation>
    <scope>NUCLEOTIDE SEQUENCE [LARGE SCALE GENOMIC DNA]</scope>
    <source>
        <strain evidence="2 3">DSM 46659</strain>
    </source>
</reference>
<dbReference type="SUPFAM" id="SSF51735">
    <property type="entry name" value="NAD(P)-binding Rossmann-fold domains"/>
    <property type="match status" value="1"/>
</dbReference>
<dbReference type="PANTHER" id="PTHR43162:SF1">
    <property type="entry name" value="PRESTALK A DIFFERENTIATION PROTEIN A"/>
    <property type="match status" value="1"/>
</dbReference>
<dbReference type="InterPro" id="IPR016040">
    <property type="entry name" value="NAD(P)-bd_dom"/>
</dbReference>
<keyword evidence="3" id="KW-1185">Reference proteome</keyword>
<dbReference type="InterPro" id="IPR051604">
    <property type="entry name" value="Ergot_Alk_Oxidoreductase"/>
</dbReference>
<gene>
    <name evidence="2" type="ORF">HNR23_001712</name>
</gene>
<dbReference type="PANTHER" id="PTHR43162">
    <property type="match status" value="1"/>
</dbReference>
<comment type="caution">
    <text evidence="2">The sequence shown here is derived from an EMBL/GenBank/DDBJ whole genome shotgun (WGS) entry which is preliminary data.</text>
</comment>
<proteinExistence type="predicted"/>
<protein>
    <submittedName>
        <fullName evidence="2">Uncharacterized protein YbjT (DUF2867 family)</fullName>
    </submittedName>
</protein>
<dbReference type="Gene3D" id="3.40.50.720">
    <property type="entry name" value="NAD(P)-binding Rossmann-like Domain"/>
    <property type="match status" value="1"/>
</dbReference>
<dbReference type="AlphaFoldDB" id="A0A7W9YGE8"/>
<dbReference type="Proteomes" id="UP000546642">
    <property type="component" value="Unassembled WGS sequence"/>
</dbReference>
<dbReference type="EMBL" id="JACHDS010000001">
    <property type="protein sequence ID" value="MBB6171652.1"/>
    <property type="molecule type" value="Genomic_DNA"/>
</dbReference>
<dbReference type="Pfam" id="PF13460">
    <property type="entry name" value="NAD_binding_10"/>
    <property type="match status" value="1"/>
</dbReference>